<evidence type="ECO:0000313" key="2">
    <source>
        <dbReference type="EMBL" id="GGN78433.1"/>
    </source>
</evidence>
<sequence>MIADAKQLNAWLRAQMPALDETRYQPWNSGIPTSTSMVTLIHLRVQTPSTPDRTTTVVLVAHPSPTDGTEHVAGPADSRPACLPHPTPPHPGRPRPSVFRSPRAWRTRRSRPGS</sequence>
<proteinExistence type="predicted"/>
<accession>A0ABQ2KDZ2</accession>
<feature type="compositionally biased region" description="Basic residues" evidence="1">
    <location>
        <begin position="103"/>
        <end position="114"/>
    </location>
</feature>
<comment type="caution">
    <text evidence="2">The sequence shown here is derived from an EMBL/GenBank/DDBJ whole genome shotgun (WGS) entry which is preliminary data.</text>
</comment>
<keyword evidence="3" id="KW-1185">Reference proteome</keyword>
<protein>
    <submittedName>
        <fullName evidence="2">Uncharacterized protein</fullName>
    </submittedName>
</protein>
<gene>
    <name evidence="2" type="ORF">GCM10011610_25920</name>
</gene>
<feature type="region of interest" description="Disordered" evidence="1">
    <location>
        <begin position="63"/>
        <end position="114"/>
    </location>
</feature>
<evidence type="ECO:0000313" key="3">
    <source>
        <dbReference type="Proteomes" id="UP000658127"/>
    </source>
</evidence>
<organism evidence="2 3">
    <name type="scientific">Nocardia rhizosphaerihabitans</name>
    <dbReference type="NCBI Taxonomy" id="1691570"/>
    <lineage>
        <taxon>Bacteria</taxon>
        <taxon>Bacillati</taxon>
        <taxon>Actinomycetota</taxon>
        <taxon>Actinomycetes</taxon>
        <taxon>Mycobacteriales</taxon>
        <taxon>Nocardiaceae</taxon>
        <taxon>Nocardia</taxon>
    </lineage>
</organism>
<dbReference type="EMBL" id="BMNE01000003">
    <property type="protein sequence ID" value="GGN78433.1"/>
    <property type="molecule type" value="Genomic_DNA"/>
</dbReference>
<evidence type="ECO:0000256" key="1">
    <source>
        <dbReference type="SAM" id="MobiDB-lite"/>
    </source>
</evidence>
<reference evidence="3" key="1">
    <citation type="journal article" date="2019" name="Int. J. Syst. Evol. Microbiol.">
        <title>The Global Catalogue of Microorganisms (GCM) 10K type strain sequencing project: providing services to taxonomists for standard genome sequencing and annotation.</title>
        <authorList>
            <consortium name="The Broad Institute Genomics Platform"/>
            <consortium name="The Broad Institute Genome Sequencing Center for Infectious Disease"/>
            <person name="Wu L."/>
            <person name="Ma J."/>
        </authorList>
    </citation>
    <scope>NUCLEOTIDE SEQUENCE [LARGE SCALE GENOMIC DNA]</scope>
    <source>
        <strain evidence="3">CGMCC 4.7329</strain>
    </source>
</reference>
<name>A0ABQ2KDZ2_9NOCA</name>
<dbReference type="Proteomes" id="UP000658127">
    <property type="component" value="Unassembled WGS sequence"/>
</dbReference>